<sequence length="981" mass="110521">MVSRKGVALAVSLDIVNAFNTMPWDRIVTALEHFEVPSYLVRLIRVYLDDRWVCYTSKAGEEKRSVERGVPQGSMLGPILWNVAYDEVLRCPLPPGAAIVCYADDTLILVEGRGWHETLRIGGIPTACATHAVNELGLRVSPANSEATWFFDRKRRGTPPPGLCINMAGETVRVGSQMKYLGLTIDSQWTFEPHFDSLIPKVSAAANALCGLLPNIGRAGDAVRRLYEGVVRSRVMYGAPVWADDLMASRRSILLLRRLHRVTAIRIIRGYRTVSHASASTLAASPPWELRALALKKRYTRRREWHPGEDPTEQAAPNDTGTAEEDTWNLWRSQLINGRSEHRGADAVLPNWEAWRSRHGLPLTFRMTQVLTGHGVYGEFLKRIRRETTDICHHCGEGRDTAQHTLELCPAWELPRYTLRHVIGETLTPSAIVEAMLRGSQEYEAVRLFCERIFGLKEGKPCDFSTMNTKLNENEINEKLRNVNSIEGFYAGTGILMTGATGFVGKGHLEKLIRTCSHIAAIFILIRPKCNQMIEQRFEKLIYDPIFDSVRAQNPTIFDKIHLVKGDVTLSDLGLLQKDRDMLIENVNIVFHVAATINFHLPLDMVVNANVKGTANIIKLCKELKHVISVVYVSTAYSNPNLSDIEEKVYTTNLDPSLVIDICDRQDKELINLLEERILKTYPNTYTFTKNLAEQTISNNSKGLTVAIVRPSIICCSLKEPYPGWLVSFAGQSGIFMNIGNGIAKVLLGKADVISDVVPIDYVVDVIMCAAWHVTLHIDNRVKVYNCTSSARPIKLGEIIDIFVECSRQIPMKNTLWYPSCTVVANKYVYDALNILLSVLPAFAVDIFLRLQGSKPMAMNMSKFYNKLVTATGYFNSNEWSFKRDNIADMINKVKTFEDGNLVKLDLRDMDWKKYLANYLAGIKIFVLKEDSQSINTAAQRLSIFYWIRQITKGFGIIILFLIISVTILLCTDYFNVMFPA</sequence>
<dbReference type="GO" id="GO:0102965">
    <property type="term" value="F:alcohol-forming long-chain fatty acyl-CoA reductase activity"/>
    <property type="evidence" value="ECO:0007669"/>
    <property type="project" value="UniProtKB-EC"/>
</dbReference>
<gene>
    <name evidence="14" type="primary">LOC117232439</name>
</gene>
<dbReference type="CDD" id="cd09071">
    <property type="entry name" value="FAR_C"/>
    <property type="match status" value="1"/>
</dbReference>
<dbReference type="Proteomes" id="UP000504631">
    <property type="component" value="Unplaced"/>
</dbReference>
<dbReference type="RefSeq" id="XP_033347679.1">
    <property type="nucleotide sequence ID" value="XM_033491788.1"/>
</dbReference>
<dbReference type="Pfam" id="PF07993">
    <property type="entry name" value="NAD_binding_4"/>
    <property type="match status" value="1"/>
</dbReference>
<feature type="domain" description="Reverse transcriptase" evidence="12">
    <location>
        <begin position="1"/>
        <end position="185"/>
    </location>
</feature>
<dbReference type="KEGG" id="bvk:117232439"/>
<keyword evidence="13" id="KW-1185">Reference proteome</keyword>
<dbReference type="InterPro" id="IPR036291">
    <property type="entry name" value="NAD(P)-bd_dom_sf"/>
</dbReference>
<dbReference type="PROSITE" id="PS50878">
    <property type="entry name" value="RT_POL"/>
    <property type="match status" value="1"/>
</dbReference>
<dbReference type="GO" id="GO:0071897">
    <property type="term" value="P:DNA biosynthetic process"/>
    <property type="evidence" value="ECO:0007669"/>
    <property type="project" value="UniProtKB-ARBA"/>
</dbReference>
<dbReference type="GO" id="GO:0080019">
    <property type="term" value="F:alcohol-forming very long-chain fatty acyl-CoA reductase activity"/>
    <property type="evidence" value="ECO:0007669"/>
    <property type="project" value="InterPro"/>
</dbReference>
<evidence type="ECO:0000256" key="10">
    <source>
        <dbReference type="RuleBase" id="RU363097"/>
    </source>
</evidence>
<dbReference type="InterPro" id="IPR000477">
    <property type="entry name" value="RT_dom"/>
</dbReference>
<dbReference type="CDD" id="cd05236">
    <property type="entry name" value="FAR-N_SDR_e"/>
    <property type="match status" value="1"/>
</dbReference>
<comment type="function">
    <text evidence="10">Catalyzes the reduction of fatty acyl-CoA to fatty alcohols.</text>
</comment>
<protein>
    <recommendedName>
        <fullName evidence="10">Fatty acyl-CoA reductase</fullName>
        <ecNumber evidence="10">1.2.1.84</ecNumber>
    </recommendedName>
</protein>
<dbReference type="GO" id="GO:0016020">
    <property type="term" value="C:membrane"/>
    <property type="evidence" value="ECO:0007669"/>
    <property type="project" value="UniProtKB-SubCell"/>
</dbReference>
<dbReference type="GO" id="GO:0005777">
    <property type="term" value="C:peroxisome"/>
    <property type="evidence" value="ECO:0007669"/>
    <property type="project" value="TreeGrafter"/>
</dbReference>
<dbReference type="FunFam" id="3.40.50.720:FF:000143">
    <property type="entry name" value="Fatty acyl-CoA reductase"/>
    <property type="match status" value="1"/>
</dbReference>
<dbReference type="Pfam" id="PF03015">
    <property type="entry name" value="Sterile"/>
    <property type="match status" value="1"/>
</dbReference>
<dbReference type="InterPro" id="IPR026055">
    <property type="entry name" value="FAR"/>
</dbReference>
<dbReference type="PANTHER" id="PTHR11011:SF107">
    <property type="entry name" value="FATTY ACYL-COA REDUCTASE"/>
    <property type="match status" value="1"/>
</dbReference>
<keyword evidence="4 10" id="KW-0812">Transmembrane</keyword>
<keyword evidence="7 10" id="KW-0443">Lipid metabolism</keyword>
<dbReference type="Gene3D" id="3.40.50.720">
    <property type="entry name" value="NAD(P)-binding Rossmann-like Domain"/>
    <property type="match status" value="1"/>
</dbReference>
<reference evidence="14" key="1">
    <citation type="submission" date="2025-08" db="UniProtKB">
        <authorList>
            <consortium name="RefSeq"/>
        </authorList>
    </citation>
    <scope>IDENTIFICATION</scope>
    <source>
        <tissue evidence="14">Muscle</tissue>
    </source>
</reference>
<feature type="region of interest" description="Disordered" evidence="11">
    <location>
        <begin position="303"/>
        <end position="323"/>
    </location>
</feature>
<dbReference type="GO" id="GO:0035336">
    <property type="term" value="P:long-chain fatty-acyl-CoA metabolic process"/>
    <property type="evidence" value="ECO:0007669"/>
    <property type="project" value="TreeGrafter"/>
</dbReference>
<keyword evidence="6 10" id="KW-1133">Transmembrane helix</keyword>
<keyword evidence="3 10" id="KW-0444">Lipid biosynthesis</keyword>
<evidence type="ECO:0000256" key="8">
    <source>
        <dbReference type="ARBA" id="ARBA00023136"/>
    </source>
</evidence>
<evidence type="ECO:0000256" key="7">
    <source>
        <dbReference type="ARBA" id="ARBA00023098"/>
    </source>
</evidence>
<evidence type="ECO:0000259" key="12">
    <source>
        <dbReference type="PROSITE" id="PS50878"/>
    </source>
</evidence>
<dbReference type="PANTHER" id="PTHR11011">
    <property type="entry name" value="MALE STERILITY PROTEIN 2-RELATED"/>
    <property type="match status" value="1"/>
</dbReference>
<dbReference type="Pfam" id="PF00078">
    <property type="entry name" value="RVT_1"/>
    <property type="match status" value="1"/>
</dbReference>
<evidence type="ECO:0000256" key="1">
    <source>
        <dbReference type="ARBA" id="ARBA00004141"/>
    </source>
</evidence>
<evidence type="ECO:0000313" key="14">
    <source>
        <dbReference type="RefSeq" id="XP_033347679.1"/>
    </source>
</evidence>
<keyword evidence="8 10" id="KW-0472">Membrane</keyword>
<keyword evidence="5 10" id="KW-0521">NADP</keyword>
<comment type="subcellular location">
    <subcellularLocation>
        <location evidence="1">Membrane</location>
        <topology evidence="1">Multi-pass membrane protein</topology>
    </subcellularLocation>
</comment>
<dbReference type="EC" id="1.2.1.84" evidence="10"/>
<evidence type="ECO:0000256" key="5">
    <source>
        <dbReference type="ARBA" id="ARBA00022857"/>
    </source>
</evidence>
<dbReference type="InterPro" id="IPR033640">
    <property type="entry name" value="FAR_C"/>
</dbReference>
<feature type="transmembrane region" description="Helical" evidence="10">
    <location>
        <begin position="955"/>
        <end position="975"/>
    </location>
</feature>
<evidence type="ECO:0000313" key="13">
    <source>
        <dbReference type="Proteomes" id="UP000504631"/>
    </source>
</evidence>
<proteinExistence type="inferred from homology"/>
<evidence type="ECO:0000256" key="11">
    <source>
        <dbReference type="SAM" id="MobiDB-lite"/>
    </source>
</evidence>
<keyword evidence="10" id="KW-0560">Oxidoreductase</keyword>
<dbReference type="InterPro" id="IPR043502">
    <property type="entry name" value="DNA/RNA_pol_sf"/>
</dbReference>
<evidence type="ECO:0000256" key="2">
    <source>
        <dbReference type="ARBA" id="ARBA00005928"/>
    </source>
</evidence>
<accession>A0A6J3K660</accession>
<name>A0A6J3K660_9HYME</name>
<evidence type="ECO:0000256" key="4">
    <source>
        <dbReference type="ARBA" id="ARBA00022692"/>
    </source>
</evidence>
<evidence type="ECO:0000256" key="3">
    <source>
        <dbReference type="ARBA" id="ARBA00022516"/>
    </source>
</evidence>
<dbReference type="SUPFAM" id="SSF56672">
    <property type="entry name" value="DNA/RNA polymerases"/>
    <property type="match status" value="1"/>
</dbReference>
<comment type="similarity">
    <text evidence="2 10">Belongs to the fatty acyl-CoA reductase family.</text>
</comment>
<evidence type="ECO:0000256" key="9">
    <source>
        <dbReference type="ARBA" id="ARBA00052530"/>
    </source>
</evidence>
<dbReference type="GeneID" id="117232439"/>
<dbReference type="AlphaFoldDB" id="A0A6J3K660"/>
<organism evidence="13 14">
    <name type="scientific">Bombus vosnesenskii</name>
    <dbReference type="NCBI Taxonomy" id="207650"/>
    <lineage>
        <taxon>Eukaryota</taxon>
        <taxon>Metazoa</taxon>
        <taxon>Ecdysozoa</taxon>
        <taxon>Arthropoda</taxon>
        <taxon>Hexapoda</taxon>
        <taxon>Insecta</taxon>
        <taxon>Pterygota</taxon>
        <taxon>Neoptera</taxon>
        <taxon>Endopterygota</taxon>
        <taxon>Hymenoptera</taxon>
        <taxon>Apocrita</taxon>
        <taxon>Aculeata</taxon>
        <taxon>Apoidea</taxon>
        <taxon>Anthophila</taxon>
        <taxon>Apidae</taxon>
        <taxon>Bombus</taxon>
        <taxon>Pyrobombus</taxon>
    </lineage>
</organism>
<comment type="catalytic activity">
    <reaction evidence="9 10">
        <text>a long-chain fatty acyl-CoA + 2 NADPH + 2 H(+) = a long-chain primary fatty alcohol + 2 NADP(+) + CoA</text>
        <dbReference type="Rhea" id="RHEA:52716"/>
        <dbReference type="ChEBI" id="CHEBI:15378"/>
        <dbReference type="ChEBI" id="CHEBI:57287"/>
        <dbReference type="ChEBI" id="CHEBI:57783"/>
        <dbReference type="ChEBI" id="CHEBI:58349"/>
        <dbReference type="ChEBI" id="CHEBI:77396"/>
        <dbReference type="ChEBI" id="CHEBI:83139"/>
        <dbReference type="EC" id="1.2.1.84"/>
    </reaction>
</comment>
<dbReference type="InterPro" id="IPR013120">
    <property type="entry name" value="FAR_NAD-bd"/>
</dbReference>
<evidence type="ECO:0000256" key="6">
    <source>
        <dbReference type="ARBA" id="ARBA00022989"/>
    </source>
</evidence>
<dbReference type="SUPFAM" id="SSF51735">
    <property type="entry name" value="NAD(P)-binding Rossmann-fold domains"/>
    <property type="match status" value="1"/>
</dbReference>